<dbReference type="RefSeq" id="WP_091963772.1">
    <property type="nucleotide sequence ID" value="NZ_FOLH01000004.1"/>
</dbReference>
<evidence type="ECO:0000256" key="7">
    <source>
        <dbReference type="ARBA" id="ARBA00022741"/>
    </source>
</evidence>
<evidence type="ECO:0000256" key="16">
    <source>
        <dbReference type="RuleBase" id="RU003651"/>
    </source>
</evidence>
<dbReference type="Pfam" id="PF17862">
    <property type="entry name" value="AAA_lid_3"/>
    <property type="match status" value="1"/>
</dbReference>
<dbReference type="GO" id="GO:0006508">
    <property type="term" value="P:proteolysis"/>
    <property type="evidence" value="ECO:0007669"/>
    <property type="project" value="UniProtKB-KW"/>
</dbReference>
<dbReference type="NCBIfam" id="TIGR01241">
    <property type="entry name" value="FtsH_fam"/>
    <property type="match status" value="1"/>
</dbReference>
<feature type="active site" evidence="15">
    <location>
        <position position="421"/>
    </location>
</feature>
<dbReference type="HAMAP" id="MF_01458">
    <property type="entry name" value="FtsH"/>
    <property type="match status" value="1"/>
</dbReference>
<dbReference type="GO" id="GO:0030163">
    <property type="term" value="P:protein catabolic process"/>
    <property type="evidence" value="ECO:0007669"/>
    <property type="project" value="UniProtKB-UniRule"/>
</dbReference>
<dbReference type="Gene3D" id="3.30.720.210">
    <property type="match status" value="1"/>
</dbReference>
<keyword evidence="8 15" id="KW-0378">Hydrolase</keyword>
<dbReference type="InterPro" id="IPR037219">
    <property type="entry name" value="Peptidase_M41-like"/>
</dbReference>
<reference evidence="19 20" key="1">
    <citation type="submission" date="2016-10" db="EMBL/GenBank/DDBJ databases">
        <authorList>
            <person name="de Groot N.N."/>
        </authorList>
    </citation>
    <scope>NUCLEOTIDE SEQUENCE [LARGE SCALE GENOMIC DNA]</scope>
    <source>
        <strain evidence="19 20">DSM 18438</strain>
    </source>
</reference>
<dbReference type="GO" id="GO:0016887">
    <property type="term" value="F:ATP hydrolysis activity"/>
    <property type="evidence" value="ECO:0007669"/>
    <property type="project" value="UniProtKB-UniRule"/>
</dbReference>
<evidence type="ECO:0000256" key="9">
    <source>
        <dbReference type="ARBA" id="ARBA00022833"/>
    </source>
</evidence>
<comment type="cofactor">
    <cofactor evidence="15">
        <name>Zn(2+)</name>
        <dbReference type="ChEBI" id="CHEBI:29105"/>
    </cofactor>
    <text evidence="15">Binds 1 zinc ion per subunit.</text>
</comment>
<organism evidence="19 20">
    <name type="scientific">Marinospirillum celere</name>
    <dbReference type="NCBI Taxonomy" id="1122252"/>
    <lineage>
        <taxon>Bacteria</taxon>
        <taxon>Pseudomonadati</taxon>
        <taxon>Pseudomonadota</taxon>
        <taxon>Gammaproteobacteria</taxon>
        <taxon>Oceanospirillales</taxon>
        <taxon>Oceanospirillaceae</taxon>
        <taxon>Marinospirillum</taxon>
    </lineage>
</organism>
<feature type="transmembrane region" description="Helical" evidence="15">
    <location>
        <begin position="101"/>
        <end position="122"/>
    </location>
</feature>
<dbReference type="InterPro" id="IPR005936">
    <property type="entry name" value="FtsH"/>
</dbReference>
<evidence type="ECO:0000256" key="13">
    <source>
        <dbReference type="ARBA" id="ARBA00023136"/>
    </source>
</evidence>
<dbReference type="EC" id="3.4.24.-" evidence="15"/>
<feature type="domain" description="AAA+ ATPase" evidence="18">
    <location>
        <begin position="190"/>
        <end position="329"/>
    </location>
</feature>
<evidence type="ECO:0000256" key="10">
    <source>
        <dbReference type="ARBA" id="ARBA00022840"/>
    </source>
</evidence>
<dbReference type="InterPro" id="IPR003593">
    <property type="entry name" value="AAA+_ATPase"/>
</dbReference>
<dbReference type="OrthoDB" id="9809379at2"/>
<dbReference type="EMBL" id="FOLH01000004">
    <property type="protein sequence ID" value="SFC33766.1"/>
    <property type="molecule type" value="Genomic_DNA"/>
</dbReference>
<dbReference type="InterPro" id="IPR000642">
    <property type="entry name" value="Peptidase_M41"/>
</dbReference>
<proteinExistence type="inferred from homology"/>
<dbReference type="FunFam" id="1.10.8.60:FF:000001">
    <property type="entry name" value="ATP-dependent zinc metalloprotease FtsH"/>
    <property type="match status" value="1"/>
</dbReference>
<dbReference type="GO" id="GO:0008270">
    <property type="term" value="F:zinc ion binding"/>
    <property type="evidence" value="ECO:0007669"/>
    <property type="project" value="UniProtKB-UniRule"/>
</dbReference>
<evidence type="ECO:0000256" key="1">
    <source>
        <dbReference type="ARBA" id="ARBA00004370"/>
    </source>
</evidence>
<dbReference type="InterPro" id="IPR011546">
    <property type="entry name" value="Pept_M41_FtsH_extracell"/>
</dbReference>
<dbReference type="SUPFAM" id="SSF52540">
    <property type="entry name" value="P-loop containing nucleoside triphosphate hydrolases"/>
    <property type="match status" value="1"/>
</dbReference>
<name>A0A1I1IBY9_9GAMM</name>
<dbReference type="Pfam" id="PF06480">
    <property type="entry name" value="FtsH_ext"/>
    <property type="match status" value="1"/>
</dbReference>
<feature type="region of interest" description="Disordered" evidence="17">
    <location>
        <begin position="599"/>
        <end position="656"/>
    </location>
</feature>
<dbReference type="GO" id="GO:0005886">
    <property type="term" value="C:plasma membrane"/>
    <property type="evidence" value="ECO:0007669"/>
    <property type="project" value="UniProtKB-SubCell"/>
</dbReference>
<feature type="binding site" evidence="15">
    <location>
        <begin position="198"/>
        <end position="205"/>
    </location>
    <ligand>
        <name>ATP</name>
        <dbReference type="ChEBI" id="CHEBI:30616"/>
    </ligand>
</feature>
<keyword evidence="19" id="KW-0131">Cell cycle</keyword>
<keyword evidence="4 15" id="KW-0645">Protease</keyword>
<dbReference type="PANTHER" id="PTHR23076">
    <property type="entry name" value="METALLOPROTEASE M41 FTSH"/>
    <property type="match status" value="1"/>
</dbReference>
<dbReference type="PANTHER" id="PTHR23076:SF97">
    <property type="entry name" value="ATP-DEPENDENT ZINC METALLOPROTEASE YME1L1"/>
    <property type="match status" value="1"/>
</dbReference>
<dbReference type="STRING" id="1122252.SAMN05660443_2343"/>
<dbReference type="SUPFAM" id="SSF140990">
    <property type="entry name" value="FtsH protease domain-like"/>
    <property type="match status" value="1"/>
</dbReference>
<dbReference type="GO" id="GO:0005524">
    <property type="term" value="F:ATP binding"/>
    <property type="evidence" value="ECO:0007669"/>
    <property type="project" value="UniProtKB-UniRule"/>
</dbReference>
<evidence type="ECO:0000256" key="4">
    <source>
        <dbReference type="ARBA" id="ARBA00022670"/>
    </source>
</evidence>
<keyword evidence="9 15" id="KW-0862">Zinc</keyword>
<evidence type="ECO:0000256" key="11">
    <source>
        <dbReference type="ARBA" id="ARBA00022989"/>
    </source>
</evidence>
<keyword evidence="19" id="KW-0132">Cell division</keyword>
<dbReference type="Gene3D" id="1.10.8.60">
    <property type="match status" value="1"/>
</dbReference>
<evidence type="ECO:0000313" key="19">
    <source>
        <dbReference type="EMBL" id="SFC33766.1"/>
    </source>
</evidence>
<comment type="similarity">
    <text evidence="14 15">In the central section; belongs to the AAA ATPase family.</text>
</comment>
<feature type="binding site" evidence="15">
    <location>
        <position position="498"/>
    </location>
    <ligand>
        <name>Zn(2+)</name>
        <dbReference type="ChEBI" id="CHEBI:29105"/>
        <note>catalytic</note>
    </ligand>
</feature>
<evidence type="ECO:0000256" key="15">
    <source>
        <dbReference type="HAMAP-Rule" id="MF_01458"/>
    </source>
</evidence>
<dbReference type="CDD" id="cd19501">
    <property type="entry name" value="RecA-like_FtsH"/>
    <property type="match status" value="1"/>
</dbReference>
<dbReference type="SMART" id="SM00382">
    <property type="entry name" value="AAA"/>
    <property type="match status" value="1"/>
</dbReference>
<dbReference type="FunFam" id="3.40.50.300:FF:000001">
    <property type="entry name" value="ATP-dependent zinc metalloprotease FtsH"/>
    <property type="match status" value="1"/>
</dbReference>
<keyword evidence="11 15" id="KW-1133">Transmembrane helix</keyword>
<dbReference type="GO" id="GO:0004176">
    <property type="term" value="F:ATP-dependent peptidase activity"/>
    <property type="evidence" value="ECO:0007669"/>
    <property type="project" value="InterPro"/>
</dbReference>
<keyword evidence="13 15" id="KW-0472">Membrane</keyword>
<evidence type="ECO:0000256" key="17">
    <source>
        <dbReference type="SAM" id="MobiDB-lite"/>
    </source>
</evidence>
<feature type="binding site" evidence="15">
    <location>
        <position position="424"/>
    </location>
    <ligand>
        <name>Zn(2+)</name>
        <dbReference type="ChEBI" id="CHEBI:29105"/>
        <note>catalytic</note>
    </ligand>
</feature>
<evidence type="ECO:0000256" key="5">
    <source>
        <dbReference type="ARBA" id="ARBA00022692"/>
    </source>
</evidence>
<evidence type="ECO:0000256" key="8">
    <source>
        <dbReference type="ARBA" id="ARBA00022801"/>
    </source>
</evidence>
<gene>
    <name evidence="15" type="primary">ftsH</name>
    <name evidence="19" type="ORF">SAMN05660443_2343</name>
</gene>
<sequence>MNDMAKNLILWLVIAAVLLTVFNNFNVEPQTNAITYSQFVQEVQQQQVRKVVIDGYEIEGERADGSRFQTIRPAAEDPRLMDDLLSNEVLVEGRKPETQSIWTRLLIASFPILLILAIFIFFMRQMQGGGGGGRGGPMSFGKSKARLLSQDQIKTTFADVAGCDEAKEDVKELVDFLKDPGKFQRLGGKIPRGVLMVGSPGTGKTLLAKAVAGEAKVPFFTISGSDFVEMFVGVGASRVRDMFEQAKKQSPCIIFIDEIDAVGRQRGAGMGGGHDEREQTLNQLLVEMDGFDPNDGIIVIAATNRPDVLDSALLRPGRFDRQVVVGLPDIRGREQILDVHMRKVPLADDVKASLIARGTPGFSGADLANLVNEAALFAARNNRRLVGMEEFEKAKDKIMMGAERKSMVMTDKDKIMTAYHEAGHAILGRLLPAHDPVYKVSIIPRGRALGVTMFLPEEDRISYSKRYLLSRITSAYGGRIAEEMFYGADWVSTGAQNDIQQATKMARNMVTKWGLSDKAGPVLYSEDEGEIFVGAGQGMGQRAHISEETAELLDAEVRKILDDCYAEATRILEENRDKMELMKDALMEYETIDSHQITEIMDGRPPGPPKDWGNGQGGATTDEGHLSGEDEETSEDADSQESPGRKPGDPLGGSVH</sequence>
<dbReference type="Gene3D" id="3.40.50.300">
    <property type="entry name" value="P-loop containing nucleotide triphosphate hydrolases"/>
    <property type="match status" value="1"/>
</dbReference>
<feature type="binding site" evidence="15">
    <location>
        <position position="420"/>
    </location>
    <ligand>
        <name>Zn(2+)</name>
        <dbReference type="ChEBI" id="CHEBI:29105"/>
        <note>catalytic</note>
    </ligand>
</feature>
<dbReference type="GO" id="GO:0004222">
    <property type="term" value="F:metalloendopeptidase activity"/>
    <property type="evidence" value="ECO:0007669"/>
    <property type="project" value="InterPro"/>
</dbReference>
<dbReference type="GO" id="GO:0051301">
    <property type="term" value="P:cell division"/>
    <property type="evidence" value="ECO:0007669"/>
    <property type="project" value="UniProtKB-KW"/>
</dbReference>
<keyword evidence="20" id="KW-1185">Reference proteome</keyword>
<comment type="caution">
    <text evidence="15">Lacks conserved residue(s) required for the propagation of feature annotation.</text>
</comment>
<keyword evidence="7 15" id="KW-0547">Nucleotide-binding</keyword>
<evidence type="ECO:0000256" key="3">
    <source>
        <dbReference type="ARBA" id="ARBA00022475"/>
    </source>
</evidence>
<evidence type="ECO:0000256" key="2">
    <source>
        <dbReference type="ARBA" id="ARBA00010044"/>
    </source>
</evidence>
<protein>
    <recommendedName>
        <fullName evidence="15">ATP-dependent zinc metalloprotease FtsH</fullName>
        <ecNumber evidence="15">3.4.24.-</ecNumber>
    </recommendedName>
</protein>
<evidence type="ECO:0000256" key="6">
    <source>
        <dbReference type="ARBA" id="ARBA00022723"/>
    </source>
</evidence>
<comment type="similarity">
    <text evidence="2 15">In the C-terminal section; belongs to the peptidase M41 family.</text>
</comment>
<dbReference type="PROSITE" id="PS00674">
    <property type="entry name" value="AAA"/>
    <property type="match status" value="1"/>
</dbReference>
<dbReference type="FunFam" id="1.20.58.760:FF:000001">
    <property type="entry name" value="ATP-dependent zinc metalloprotease FtsH"/>
    <property type="match status" value="1"/>
</dbReference>
<comment type="similarity">
    <text evidence="16">Belongs to the AAA ATPase family.</text>
</comment>
<evidence type="ECO:0000313" key="20">
    <source>
        <dbReference type="Proteomes" id="UP000199058"/>
    </source>
</evidence>
<dbReference type="Pfam" id="PF00004">
    <property type="entry name" value="AAA"/>
    <property type="match status" value="1"/>
</dbReference>
<comment type="function">
    <text evidence="15">Acts as a processive, ATP-dependent zinc metallopeptidase for both cytoplasmic and membrane proteins. Plays a role in the quality control of integral membrane proteins.</text>
</comment>
<dbReference type="InterPro" id="IPR027417">
    <property type="entry name" value="P-loop_NTPase"/>
</dbReference>
<keyword evidence="12 15" id="KW-0482">Metalloprotease</keyword>
<keyword evidence="3 15" id="KW-1003">Cell membrane</keyword>
<dbReference type="InterPro" id="IPR041569">
    <property type="entry name" value="AAA_lid_3"/>
</dbReference>
<dbReference type="Gene3D" id="1.20.58.760">
    <property type="entry name" value="Peptidase M41"/>
    <property type="match status" value="1"/>
</dbReference>
<dbReference type="Proteomes" id="UP000199058">
    <property type="component" value="Unassembled WGS sequence"/>
</dbReference>
<comment type="subcellular location">
    <subcellularLocation>
        <location evidence="15">Cell membrane</location>
        <topology evidence="15">Multi-pass membrane protein</topology>
        <orientation evidence="15">Cytoplasmic side</orientation>
    </subcellularLocation>
    <subcellularLocation>
        <location evidence="1">Membrane</location>
    </subcellularLocation>
</comment>
<accession>A0A1I1IBY9</accession>
<keyword evidence="5 15" id="KW-0812">Transmembrane</keyword>
<dbReference type="Pfam" id="PF01434">
    <property type="entry name" value="Peptidase_M41"/>
    <property type="match status" value="1"/>
</dbReference>
<feature type="compositionally biased region" description="Acidic residues" evidence="17">
    <location>
        <begin position="629"/>
        <end position="639"/>
    </location>
</feature>
<dbReference type="InterPro" id="IPR003959">
    <property type="entry name" value="ATPase_AAA_core"/>
</dbReference>
<keyword evidence="10 15" id="KW-0067">ATP-binding</keyword>
<dbReference type="AlphaFoldDB" id="A0A1I1IBY9"/>
<evidence type="ECO:0000256" key="12">
    <source>
        <dbReference type="ARBA" id="ARBA00023049"/>
    </source>
</evidence>
<dbReference type="InterPro" id="IPR003960">
    <property type="entry name" value="ATPase_AAA_CS"/>
</dbReference>
<evidence type="ECO:0000259" key="18">
    <source>
        <dbReference type="SMART" id="SM00382"/>
    </source>
</evidence>
<keyword evidence="6 15" id="KW-0479">Metal-binding</keyword>
<evidence type="ECO:0000256" key="14">
    <source>
        <dbReference type="ARBA" id="ARBA00061570"/>
    </source>
</evidence>
<comment type="subunit">
    <text evidence="15">Homohexamer.</text>
</comment>